<evidence type="ECO:0000259" key="2">
    <source>
        <dbReference type="Pfam" id="PF26215"/>
    </source>
</evidence>
<comment type="caution">
    <text evidence="3">The sequence shown here is derived from an EMBL/GenBank/DDBJ whole genome shotgun (WGS) entry which is preliminary data.</text>
</comment>
<evidence type="ECO:0000256" key="1">
    <source>
        <dbReference type="SAM" id="MobiDB-lite"/>
    </source>
</evidence>
<reference evidence="3" key="1">
    <citation type="submission" date="2021-02" db="EMBL/GenBank/DDBJ databases">
        <authorList>
            <person name="Nowell W R."/>
        </authorList>
    </citation>
    <scope>NUCLEOTIDE SEQUENCE</scope>
</reference>
<name>A0A815T5M6_ADIRI</name>
<accession>A0A815T5M6</accession>
<dbReference type="EMBL" id="CAJNOJ010000622">
    <property type="protein sequence ID" value="CAF1498621.1"/>
    <property type="molecule type" value="Genomic_DNA"/>
</dbReference>
<evidence type="ECO:0000313" key="3">
    <source>
        <dbReference type="EMBL" id="CAF1498621.1"/>
    </source>
</evidence>
<protein>
    <recommendedName>
        <fullName evidence="2">Helix-turn-helix domain-containing protein</fullName>
    </recommendedName>
</protein>
<dbReference type="Proteomes" id="UP000663852">
    <property type="component" value="Unassembled WGS sequence"/>
</dbReference>
<dbReference type="OrthoDB" id="10000010at2759"/>
<feature type="region of interest" description="Disordered" evidence="1">
    <location>
        <begin position="84"/>
        <end position="103"/>
    </location>
</feature>
<organism evidence="3 4">
    <name type="scientific">Adineta ricciae</name>
    <name type="common">Rotifer</name>
    <dbReference type="NCBI Taxonomy" id="249248"/>
    <lineage>
        <taxon>Eukaryota</taxon>
        <taxon>Metazoa</taxon>
        <taxon>Spiralia</taxon>
        <taxon>Gnathifera</taxon>
        <taxon>Rotifera</taxon>
        <taxon>Eurotatoria</taxon>
        <taxon>Bdelloidea</taxon>
        <taxon>Adinetida</taxon>
        <taxon>Adinetidae</taxon>
        <taxon>Adineta</taxon>
    </lineage>
</organism>
<dbReference type="PANTHER" id="PTHR21301">
    <property type="entry name" value="REVERSE TRANSCRIPTASE"/>
    <property type="match status" value="1"/>
</dbReference>
<dbReference type="PANTHER" id="PTHR21301:SF10">
    <property type="entry name" value="REVERSE TRANSCRIPTASE DOMAIN-CONTAINING PROTEIN"/>
    <property type="match status" value="1"/>
</dbReference>
<feature type="domain" description="Helix-turn-helix" evidence="2">
    <location>
        <begin position="981"/>
        <end position="1037"/>
    </location>
</feature>
<dbReference type="AlphaFoldDB" id="A0A815T5M6"/>
<proteinExistence type="predicted"/>
<gene>
    <name evidence="3" type="ORF">EDS130_LOCUS42484</name>
</gene>
<sequence length="1148" mass="135946">MTDANQNNPTGNEIDRFHDIYHAHDDDQDVNDDETIYFDDLFTDFYQNEKKNEVPVETINHGSNQNILVDLTVEEQQLSQKLSQLSASNQYKQSNEKEESDLKTDVTIESLKRLSSQTAEVTTAATTVKRMKINVVDVADSDMPRYLSKSSKIFEEKIKTLPELEMAISSKIISIEQLRQTTVLIHKIQLHDLNISLWTTYLHSGTGKLKNILQLAEKKEEEREQSKGTNATSSVDLQLWPDEVKTSMIEHCYTTLQAHEIDHNTCLSYVHHKIRQFRDLNTSYREQLQERKEQQLKNTLIPEMEIKLTQFVEEYGIAIHRIPIESEIATVKFQYNDRLLELEFYQEDPYPYQIEVFNKLSQEKQNKETARLEVAVLKQRVVHQHLPSSFESLRIPTPITLDRIRDETIRQNLTQQCTQLFERTKSEMMMIYIQTAEAKLDEYRKTFDTTMTNYEANQCSGTAHRNASLQITSPFFRQSSDGQELNLSRRSDIDKSNIGCSPSLYQDTINHHLTMEQINYLNRGPTYVSPCQQHLSIHQINPIDRVLRKQIAPLHRQLTRFFTKYPIDISRRLNFEKQIEKLFEKSFSSFIPLNIEQYAKYEQQLVQSIKYQLEKDHLLLRRTADNNNTYYLGDLKEFNCQTNAYMTNAMYFKMLGFIDEKNSEEHYITQIIHSINSSLEELHQKGSIRKQHLPRMLAVPRINTSIPHLYFLPQINFVCTSKVFIPFSFSHTLFYSIYQTQNRTISVQARISSCVSTPIQPLASYLYQLLRPLFENYSQSTSLRNGGDFIRKFEYYCSQSDSLLPETKFVTYEIHNLHKRVSHDDIMNALHQFLTTQKVNVLRHDGLSNDTIQQLTQIFLRNLQFSYQGKMFSYVKGCPFNYRLSRLLLNIYLHYWQQHLVGQIRLADEFYGRYYNMGIMTWFGSITSLQACFTELNYQHPDVQITQSTGLNVHFLNVYIENQNGKLYTRIYHDSKKQPFLLPYVTGHPRLIHRQWLHYSLIRAGQSCSTLTDFQIERLYIELTFLANGYTLEFVEYNLDQFYKRFNVRNQQPNILDRQSYVSLRRELFRCIDTERRQFEEREQLIQKQQWIEFYYLYDWGSRCNFNDSFRKLWFTIIEQDPKYRTYGLKVKLNTRHCYLSNSLLTDY</sequence>
<dbReference type="InterPro" id="IPR058912">
    <property type="entry name" value="HTH_animal"/>
</dbReference>
<dbReference type="Pfam" id="PF26215">
    <property type="entry name" value="HTH_animal"/>
    <property type="match status" value="1"/>
</dbReference>
<evidence type="ECO:0000313" key="4">
    <source>
        <dbReference type="Proteomes" id="UP000663852"/>
    </source>
</evidence>
<feature type="compositionally biased region" description="Basic and acidic residues" evidence="1">
    <location>
        <begin position="94"/>
        <end position="103"/>
    </location>
</feature>